<keyword evidence="1" id="KW-0732">Signal</keyword>
<evidence type="ECO:0000313" key="3">
    <source>
        <dbReference type="Proteomes" id="UP000652761"/>
    </source>
</evidence>
<protein>
    <submittedName>
        <fullName evidence="2">Uncharacterized protein</fullName>
    </submittedName>
</protein>
<reference evidence="2" key="1">
    <citation type="submission" date="2017-07" db="EMBL/GenBank/DDBJ databases">
        <title>Taro Niue Genome Assembly and Annotation.</title>
        <authorList>
            <person name="Atibalentja N."/>
            <person name="Keating K."/>
            <person name="Fields C.J."/>
        </authorList>
    </citation>
    <scope>NUCLEOTIDE SEQUENCE</scope>
    <source>
        <strain evidence="2">Niue_2</strain>
        <tissue evidence="2">Leaf</tissue>
    </source>
</reference>
<dbReference type="EMBL" id="NMUH01000410">
    <property type="protein sequence ID" value="MQL78626.1"/>
    <property type="molecule type" value="Genomic_DNA"/>
</dbReference>
<dbReference type="Proteomes" id="UP000652761">
    <property type="component" value="Unassembled WGS sequence"/>
</dbReference>
<gene>
    <name evidence="2" type="ORF">Taro_011057</name>
</gene>
<proteinExistence type="predicted"/>
<accession>A0A843U8U4</accession>
<dbReference type="AlphaFoldDB" id="A0A843U8U4"/>
<evidence type="ECO:0000313" key="2">
    <source>
        <dbReference type="EMBL" id="MQL78626.1"/>
    </source>
</evidence>
<feature type="chain" id="PRO_5032344962" evidence="1">
    <location>
        <begin position="32"/>
        <end position="343"/>
    </location>
</feature>
<feature type="signal peptide" evidence="1">
    <location>
        <begin position="1"/>
        <end position="31"/>
    </location>
</feature>
<evidence type="ECO:0000256" key="1">
    <source>
        <dbReference type="SAM" id="SignalP"/>
    </source>
</evidence>
<comment type="caution">
    <text evidence="2">The sequence shown here is derived from an EMBL/GenBank/DDBJ whole genome shotgun (WGS) entry which is preliminary data.</text>
</comment>
<keyword evidence="3" id="KW-1185">Reference proteome</keyword>
<organism evidence="2 3">
    <name type="scientific">Colocasia esculenta</name>
    <name type="common">Wild taro</name>
    <name type="synonym">Arum esculentum</name>
    <dbReference type="NCBI Taxonomy" id="4460"/>
    <lineage>
        <taxon>Eukaryota</taxon>
        <taxon>Viridiplantae</taxon>
        <taxon>Streptophyta</taxon>
        <taxon>Embryophyta</taxon>
        <taxon>Tracheophyta</taxon>
        <taxon>Spermatophyta</taxon>
        <taxon>Magnoliopsida</taxon>
        <taxon>Liliopsida</taxon>
        <taxon>Araceae</taxon>
        <taxon>Aroideae</taxon>
        <taxon>Colocasieae</taxon>
        <taxon>Colocasia</taxon>
    </lineage>
</organism>
<name>A0A843U8U4_COLES</name>
<sequence>MSLPTCGGLLWRHPVLVIEWFLLLHSRWVFWSDHEDDLVFLVGLVRAAPVELSTSACVLCALRAVECLVWHSPCGEVMVLTTGKSYGALLSLLQQLELMAERRRLVRSGSGAMGARRRRSWHREGLFVGCGCSVWGTPRCSIPVVGLPADVATAENIATSKKASPQSDVTLSRALVSVLSGCVPISRAVACMPALADGPSGGFRNGCRAPDYYFGNSFLGAVYGGTGVCSSLTSWRARGAGWFCLWALDLVELFLPNLVEVRDVGACVVRLWFHVVASVFRVVFGPTRVVVEFLLLWLVRDWLSLLSLVREAHPPTLFRLSEIATARPVAILKRVATAECIAS</sequence>